<keyword evidence="2" id="KW-1185">Reference proteome</keyword>
<proteinExistence type="predicted"/>
<sequence>MILSKIAGFNVYRTRKGLMGFNGFHALIVDMQVSGVSTLHCSYLIGSTCDQRECHVHFLLMSNLGVSSHALDYRERELWPPSAPIYYNGG</sequence>
<name>A0A0M8P195_9EURO</name>
<reference evidence="1 2" key="1">
    <citation type="submission" date="2015-08" db="EMBL/GenBank/DDBJ databases">
        <title>Genome sequencing of Penicillium nordicum.</title>
        <authorList>
            <person name="Nguyen H.D."/>
            <person name="Seifert K.A."/>
        </authorList>
    </citation>
    <scope>NUCLEOTIDE SEQUENCE [LARGE SCALE GENOMIC DNA]</scope>
    <source>
        <strain evidence="1 2">DAOMC 185683</strain>
    </source>
</reference>
<dbReference type="AlphaFoldDB" id="A0A0M8P195"/>
<dbReference type="EMBL" id="LHQQ01000131">
    <property type="protein sequence ID" value="KOS41477.1"/>
    <property type="molecule type" value="Genomic_DNA"/>
</dbReference>
<comment type="caution">
    <text evidence="1">The sequence shown here is derived from an EMBL/GenBank/DDBJ whole genome shotgun (WGS) entry which is preliminary data.</text>
</comment>
<accession>A0A0M8P195</accession>
<organism evidence="1 2">
    <name type="scientific">Penicillium nordicum</name>
    <dbReference type="NCBI Taxonomy" id="229535"/>
    <lineage>
        <taxon>Eukaryota</taxon>
        <taxon>Fungi</taxon>
        <taxon>Dikarya</taxon>
        <taxon>Ascomycota</taxon>
        <taxon>Pezizomycotina</taxon>
        <taxon>Eurotiomycetes</taxon>
        <taxon>Eurotiomycetidae</taxon>
        <taxon>Eurotiales</taxon>
        <taxon>Aspergillaceae</taxon>
        <taxon>Penicillium</taxon>
    </lineage>
</organism>
<protein>
    <submittedName>
        <fullName evidence="1">Uncharacterized protein</fullName>
    </submittedName>
</protein>
<dbReference type="Proteomes" id="UP000037696">
    <property type="component" value="Unassembled WGS sequence"/>
</dbReference>
<evidence type="ECO:0000313" key="1">
    <source>
        <dbReference type="EMBL" id="KOS41477.1"/>
    </source>
</evidence>
<gene>
    <name evidence="1" type="ORF">ACN38_g7666</name>
</gene>
<evidence type="ECO:0000313" key="2">
    <source>
        <dbReference type="Proteomes" id="UP000037696"/>
    </source>
</evidence>